<reference evidence="1 2" key="1">
    <citation type="journal article" date="2024" name="ISME J.">
        <title>Tailless and filamentous prophages are predominant in marine Vibrio.</title>
        <authorList>
            <person name="Steensen K."/>
            <person name="Seneca J."/>
            <person name="Bartlau N."/>
            <person name="Yu X.A."/>
            <person name="Hussain F.A."/>
            <person name="Polz M.F."/>
        </authorList>
    </citation>
    <scope>NUCLEOTIDE SEQUENCE [LARGE SCALE GENOMIC DNA]</scope>
    <source>
        <strain evidence="1 2">10N.239.312.F12</strain>
    </source>
</reference>
<gene>
    <name evidence="1" type="ORF">AB6D66_01180</name>
</gene>
<sequence length="68" mass="8084">MLIHKTSLIAKIKHHYYGFTLYREKLTKFVDSIKGDALTDRERDAVLVNLKLMREEIEQMEKYVNGEL</sequence>
<protein>
    <submittedName>
        <fullName evidence="1">Uncharacterized protein</fullName>
    </submittedName>
</protein>
<organism evidence="1 2">
    <name type="scientific">Vibrio pomeroyi</name>
    <dbReference type="NCBI Taxonomy" id="198832"/>
    <lineage>
        <taxon>Bacteria</taxon>
        <taxon>Pseudomonadati</taxon>
        <taxon>Pseudomonadota</taxon>
        <taxon>Gammaproteobacteria</taxon>
        <taxon>Vibrionales</taxon>
        <taxon>Vibrionaceae</taxon>
        <taxon>Vibrio</taxon>
    </lineage>
</organism>
<name>A0ABV4MR86_9VIBR</name>
<evidence type="ECO:0000313" key="2">
    <source>
        <dbReference type="Proteomes" id="UP001570071"/>
    </source>
</evidence>
<comment type="caution">
    <text evidence="1">The sequence shown here is derived from an EMBL/GenBank/DDBJ whole genome shotgun (WGS) entry which is preliminary data.</text>
</comment>
<proteinExistence type="predicted"/>
<keyword evidence="2" id="KW-1185">Reference proteome</keyword>
<dbReference type="Proteomes" id="UP001570071">
    <property type="component" value="Unassembled WGS sequence"/>
</dbReference>
<dbReference type="RefSeq" id="WP_269336763.1">
    <property type="nucleotide sequence ID" value="NZ_JBFSSG010000001.1"/>
</dbReference>
<accession>A0ABV4MR86</accession>
<dbReference type="EMBL" id="JBFSSG010000001">
    <property type="protein sequence ID" value="MEZ8719660.1"/>
    <property type="molecule type" value="Genomic_DNA"/>
</dbReference>
<evidence type="ECO:0000313" key="1">
    <source>
        <dbReference type="EMBL" id="MEZ8719660.1"/>
    </source>
</evidence>